<reference evidence="3" key="1">
    <citation type="submission" date="2018-08" db="EMBL/GenBank/DDBJ databases">
        <authorList>
            <person name="Liu Z.-W."/>
            <person name="Du Z.-J."/>
        </authorList>
    </citation>
    <scope>NUCLEOTIDE SEQUENCE [LARGE SCALE GENOMIC DNA]</scope>
    <source>
        <strain evidence="3">H4X</strain>
    </source>
</reference>
<proteinExistence type="predicted"/>
<dbReference type="EMBL" id="QRGR01000036">
    <property type="protein sequence ID" value="RDV11931.1"/>
    <property type="molecule type" value="Genomic_DNA"/>
</dbReference>
<dbReference type="AlphaFoldDB" id="A0A3D8L3D8"/>
<keyword evidence="1" id="KW-0472">Membrane</keyword>
<accession>A0A3D8L3D8</accession>
<sequence length="59" mass="6464">MRLIMAQLIGYVRGWGKAKASGKNGWTYFAGNSLFQIAALALLAYQTGKFSCGTGWLFQ</sequence>
<keyword evidence="1" id="KW-1133">Transmembrane helix</keyword>
<evidence type="ECO:0000313" key="3">
    <source>
        <dbReference type="Proteomes" id="UP000256708"/>
    </source>
</evidence>
<organism evidence="2 3">
    <name type="scientific">Pontibacter diazotrophicus</name>
    <dbReference type="NCBI Taxonomy" id="1400979"/>
    <lineage>
        <taxon>Bacteria</taxon>
        <taxon>Pseudomonadati</taxon>
        <taxon>Bacteroidota</taxon>
        <taxon>Cytophagia</taxon>
        <taxon>Cytophagales</taxon>
        <taxon>Hymenobacteraceae</taxon>
        <taxon>Pontibacter</taxon>
    </lineage>
</organism>
<protein>
    <submittedName>
        <fullName evidence="2">Uncharacterized protein</fullName>
    </submittedName>
</protein>
<feature type="transmembrane region" description="Helical" evidence="1">
    <location>
        <begin position="25"/>
        <end position="45"/>
    </location>
</feature>
<keyword evidence="1" id="KW-0812">Transmembrane</keyword>
<name>A0A3D8L3D8_9BACT</name>
<dbReference type="Proteomes" id="UP000256708">
    <property type="component" value="Unassembled WGS sequence"/>
</dbReference>
<keyword evidence="3" id="KW-1185">Reference proteome</keyword>
<evidence type="ECO:0000313" key="2">
    <source>
        <dbReference type="EMBL" id="RDV11931.1"/>
    </source>
</evidence>
<gene>
    <name evidence="2" type="ORF">DXT99_23190</name>
</gene>
<comment type="caution">
    <text evidence="2">The sequence shown here is derived from an EMBL/GenBank/DDBJ whole genome shotgun (WGS) entry which is preliminary data.</text>
</comment>
<evidence type="ECO:0000256" key="1">
    <source>
        <dbReference type="SAM" id="Phobius"/>
    </source>
</evidence>